<evidence type="ECO:0000256" key="1">
    <source>
        <dbReference type="SAM" id="MobiDB-lite"/>
    </source>
</evidence>
<evidence type="ECO:0000313" key="3">
    <source>
        <dbReference type="Proteomes" id="UP000008022"/>
    </source>
</evidence>
<dbReference type="Proteomes" id="UP000008022">
    <property type="component" value="Unassembled WGS sequence"/>
</dbReference>
<name>A0A0E0PVI6_ORYRU</name>
<sequence length="83" mass="8869">MNGIFGKGEGLYNIFGAHELLIFGAVLASNLDQNEGLMTEARSMGHGTKGPIPKGISGKKESSPLHWKNTSSLVSDEIKKITL</sequence>
<evidence type="ECO:0000313" key="2">
    <source>
        <dbReference type="EnsemblPlants" id="ORUFI06G08850.1"/>
    </source>
</evidence>
<dbReference type="EnsemblPlants" id="ORUFI06G08850.1">
    <property type="protein sequence ID" value="ORUFI06G08850.1"/>
    <property type="gene ID" value="ORUFI06G08850"/>
</dbReference>
<keyword evidence="3" id="KW-1185">Reference proteome</keyword>
<reference evidence="2" key="2">
    <citation type="submission" date="2015-06" db="UniProtKB">
        <authorList>
            <consortium name="EnsemblPlants"/>
        </authorList>
    </citation>
    <scope>IDENTIFICATION</scope>
</reference>
<reference evidence="3" key="1">
    <citation type="submission" date="2013-06" db="EMBL/GenBank/DDBJ databases">
        <authorList>
            <person name="Zhao Q."/>
        </authorList>
    </citation>
    <scope>NUCLEOTIDE SEQUENCE</scope>
    <source>
        <strain evidence="3">cv. W1943</strain>
    </source>
</reference>
<dbReference type="OMA" id="HWKNTSS"/>
<organism evidence="2 3">
    <name type="scientific">Oryza rufipogon</name>
    <name type="common">Brownbeard rice</name>
    <name type="synonym">Asian wild rice</name>
    <dbReference type="NCBI Taxonomy" id="4529"/>
    <lineage>
        <taxon>Eukaryota</taxon>
        <taxon>Viridiplantae</taxon>
        <taxon>Streptophyta</taxon>
        <taxon>Embryophyta</taxon>
        <taxon>Tracheophyta</taxon>
        <taxon>Spermatophyta</taxon>
        <taxon>Magnoliopsida</taxon>
        <taxon>Liliopsida</taxon>
        <taxon>Poales</taxon>
        <taxon>Poaceae</taxon>
        <taxon>BOP clade</taxon>
        <taxon>Oryzoideae</taxon>
        <taxon>Oryzeae</taxon>
        <taxon>Oryzinae</taxon>
        <taxon>Oryza</taxon>
    </lineage>
</organism>
<dbReference type="AlphaFoldDB" id="A0A0E0PVI6"/>
<dbReference type="HOGENOM" id="CLU_2726169_0_0_1"/>
<proteinExistence type="predicted"/>
<feature type="region of interest" description="Disordered" evidence="1">
    <location>
        <begin position="41"/>
        <end position="67"/>
    </location>
</feature>
<protein>
    <submittedName>
        <fullName evidence="2">Uncharacterized protein</fullName>
    </submittedName>
</protein>
<accession>A0A0E0PVI6</accession>
<dbReference type="Gramene" id="ORUFI06G08850.1">
    <property type="protein sequence ID" value="ORUFI06G08850.1"/>
    <property type="gene ID" value="ORUFI06G08850"/>
</dbReference>